<dbReference type="AlphaFoldDB" id="A0A1I0KZB8"/>
<dbReference type="EMBL" id="FOIJ01000016">
    <property type="protein sequence ID" value="SEU31227.1"/>
    <property type="molecule type" value="Genomic_DNA"/>
</dbReference>
<organism evidence="1 2">
    <name type="scientific">Stigmatella erecta</name>
    <dbReference type="NCBI Taxonomy" id="83460"/>
    <lineage>
        <taxon>Bacteria</taxon>
        <taxon>Pseudomonadati</taxon>
        <taxon>Myxococcota</taxon>
        <taxon>Myxococcia</taxon>
        <taxon>Myxococcales</taxon>
        <taxon>Cystobacterineae</taxon>
        <taxon>Archangiaceae</taxon>
        <taxon>Stigmatella</taxon>
    </lineage>
</organism>
<proteinExistence type="predicted"/>
<accession>A0A1I0KZB8</accession>
<evidence type="ECO:0000313" key="1">
    <source>
        <dbReference type="EMBL" id="SEU31227.1"/>
    </source>
</evidence>
<sequence length="147" mass="16506">MLLLNYAEAPFEVTVLAHKGFERKCLRGARTPAERLHIQRLSAKDILVEAYAGAQPWKDFGPPLLRLKRLGFPDIRTHVLAACLYVQALALFPERARDAFALLAGAERRIRRMPKTSHGREQLLDGITDARRVAELQGLRPLQVGTS</sequence>
<gene>
    <name evidence="1" type="ORF">SAMN05443639_1162</name>
</gene>
<dbReference type="RefSeq" id="WP_143076171.1">
    <property type="nucleotide sequence ID" value="NZ_FOIJ01000016.1"/>
</dbReference>
<name>A0A1I0KZB8_9BACT</name>
<evidence type="ECO:0000313" key="2">
    <source>
        <dbReference type="Proteomes" id="UP000199181"/>
    </source>
</evidence>
<dbReference type="Proteomes" id="UP000199181">
    <property type="component" value="Unassembled WGS sequence"/>
</dbReference>
<reference evidence="2" key="1">
    <citation type="submission" date="2016-10" db="EMBL/GenBank/DDBJ databases">
        <authorList>
            <person name="Varghese N."/>
            <person name="Submissions S."/>
        </authorList>
    </citation>
    <scope>NUCLEOTIDE SEQUENCE [LARGE SCALE GENOMIC DNA]</scope>
    <source>
        <strain evidence="2">DSM 16858</strain>
    </source>
</reference>
<protein>
    <submittedName>
        <fullName evidence="1">Uncharacterized protein</fullName>
    </submittedName>
</protein>
<keyword evidence="2" id="KW-1185">Reference proteome</keyword>